<evidence type="ECO:0000256" key="14">
    <source>
        <dbReference type="PROSITE-ProRule" id="PRU00560"/>
    </source>
</evidence>
<dbReference type="Pfam" id="PF12705">
    <property type="entry name" value="PDDEXK_1"/>
    <property type="match status" value="1"/>
</dbReference>
<evidence type="ECO:0000256" key="2">
    <source>
        <dbReference type="ARBA" id="ARBA00022741"/>
    </source>
</evidence>
<organism evidence="17 18">
    <name type="scientific">Cytobacillus praedii</name>
    <dbReference type="NCBI Taxonomy" id="1742358"/>
    <lineage>
        <taxon>Bacteria</taxon>
        <taxon>Bacillati</taxon>
        <taxon>Bacillota</taxon>
        <taxon>Bacilli</taxon>
        <taxon>Bacillales</taxon>
        <taxon>Bacillaceae</taxon>
        <taxon>Cytobacillus</taxon>
    </lineage>
</organism>
<dbReference type="EMBL" id="SJTH01000009">
    <property type="protein sequence ID" value="TCJ04471.1"/>
    <property type="molecule type" value="Genomic_DNA"/>
</dbReference>
<evidence type="ECO:0000259" key="15">
    <source>
        <dbReference type="PROSITE" id="PS51198"/>
    </source>
</evidence>
<comment type="catalytic activity">
    <reaction evidence="12 13">
        <text>ATP + H2O = ADP + phosphate + H(+)</text>
        <dbReference type="Rhea" id="RHEA:13065"/>
        <dbReference type="ChEBI" id="CHEBI:15377"/>
        <dbReference type="ChEBI" id="CHEBI:15378"/>
        <dbReference type="ChEBI" id="CHEBI:30616"/>
        <dbReference type="ChEBI" id="CHEBI:43474"/>
        <dbReference type="ChEBI" id="CHEBI:456216"/>
        <dbReference type="EC" id="5.6.2.4"/>
    </reaction>
</comment>
<keyword evidence="3 13" id="KW-0227">DNA damage</keyword>
<dbReference type="EC" id="5.6.2.4" evidence="13"/>
<proteinExistence type="inferred from homology"/>
<comment type="subunit">
    <text evidence="13">Heterodimer of AddA and AddB/RexB.</text>
</comment>
<evidence type="ECO:0000256" key="1">
    <source>
        <dbReference type="ARBA" id="ARBA00022722"/>
    </source>
</evidence>
<dbReference type="PROSITE" id="PS51217">
    <property type="entry name" value="UVRD_HELICASE_CTER"/>
    <property type="match status" value="1"/>
</dbReference>
<keyword evidence="1 13" id="KW-0540">Nuclease</keyword>
<dbReference type="GO" id="GO:0043138">
    <property type="term" value="F:3'-5' DNA helicase activity"/>
    <property type="evidence" value="ECO:0007669"/>
    <property type="project" value="UniProtKB-UniRule"/>
</dbReference>
<evidence type="ECO:0000313" key="18">
    <source>
        <dbReference type="Proteomes" id="UP000293846"/>
    </source>
</evidence>
<dbReference type="Pfam" id="PF13361">
    <property type="entry name" value="UvrD_C"/>
    <property type="match status" value="1"/>
</dbReference>
<keyword evidence="9 13" id="KW-0234">DNA repair</keyword>
<dbReference type="OrthoDB" id="9810135at2"/>
<evidence type="ECO:0000256" key="9">
    <source>
        <dbReference type="ARBA" id="ARBA00023204"/>
    </source>
</evidence>
<comment type="similarity">
    <text evidence="13">Belongs to the helicase family. AddA subfamily.</text>
</comment>
<comment type="function">
    <text evidence="13">The heterodimer acts as both an ATP-dependent DNA helicase and an ATP-dependent, dual-direction single-stranded exonuclease. Recognizes the chi site generating a DNA molecule suitable for the initiation of homologous recombination. The AddA nuclease domain is required for chi fragment generation; this subunit has the helicase and 3' -&gt; 5' nuclease activities.</text>
</comment>
<dbReference type="InterPro" id="IPR011335">
    <property type="entry name" value="Restrct_endonuc-II-like"/>
</dbReference>
<dbReference type="InterPro" id="IPR014016">
    <property type="entry name" value="UvrD-like_ATP-bd"/>
</dbReference>
<keyword evidence="7 13" id="KW-0067">ATP-binding</keyword>
<evidence type="ECO:0000313" key="17">
    <source>
        <dbReference type="EMBL" id="TCJ04471.1"/>
    </source>
</evidence>
<dbReference type="SUPFAM" id="SSF52540">
    <property type="entry name" value="P-loop containing nucleoside triphosphate hydrolases"/>
    <property type="match status" value="1"/>
</dbReference>
<feature type="binding site" evidence="14">
    <location>
        <begin position="34"/>
        <end position="41"/>
    </location>
    <ligand>
        <name>ATP</name>
        <dbReference type="ChEBI" id="CHEBI:30616"/>
    </ligand>
</feature>
<keyword evidence="8 13" id="KW-0238">DNA-binding</keyword>
<dbReference type="PANTHER" id="PTHR11070:SF48">
    <property type="entry name" value="ATP-DEPENDENT HELICASE_NUCLEASE SUBUNIT A"/>
    <property type="match status" value="1"/>
</dbReference>
<dbReference type="InterPro" id="IPR011604">
    <property type="entry name" value="PDDEXK-like_dom_sf"/>
</dbReference>
<evidence type="ECO:0000256" key="11">
    <source>
        <dbReference type="ARBA" id="ARBA00034617"/>
    </source>
</evidence>
<dbReference type="PROSITE" id="PS51198">
    <property type="entry name" value="UVRD_HELICASE_ATP_BIND"/>
    <property type="match status" value="1"/>
</dbReference>
<evidence type="ECO:0000256" key="13">
    <source>
        <dbReference type="HAMAP-Rule" id="MF_01451"/>
    </source>
</evidence>
<gene>
    <name evidence="13 17" type="primary">addA</name>
    <name evidence="17" type="ORF">E0Y62_10265</name>
</gene>
<feature type="domain" description="UvrD-like helicase C-terminal" evidence="16">
    <location>
        <begin position="521"/>
        <end position="815"/>
    </location>
</feature>
<comment type="caution">
    <text evidence="17">The sequence shown here is derived from an EMBL/GenBank/DDBJ whole genome shotgun (WGS) entry which is preliminary data.</text>
</comment>
<keyword evidence="6 13" id="KW-0269">Exonuclease</keyword>
<evidence type="ECO:0000256" key="10">
    <source>
        <dbReference type="ARBA" id="ARBA00023235"/>
    </source>
</evidence>
<evidence type="ECO:0000256" key="6">
    <source>
        <dbReference type="ARBA" id="ARBA00022839"/>
    </source>
</evidence>
<dbReference type="Pfam" id="PF00580">
    <property type="entry name" value="UvrD-helicase"/>
    <property type="match status" value="1"/>
</dbReference>
<keyword evidence="5 13" id="KW-0347">Helicase</keyword>
<dbReference type="GO" id="GO:0033202">
    <property type="term" value="C:DNA helicase complex"/>
    <property type="evidence" value="ECO:0007669"/>
    <property type="project" value="TreeGrafter"/>
</dbReference>
<keyword evidence="18" id="KW-1185">Reference proteome</keyword>
<dbReference type="RefSeq" id="WP_131236802.1">
    <property type="nucleotide sequence ID" value="NZ_SJTH01000009.1"/>
</dbReference>
<dbReference type="InterPro" id="IPR027417">
    <property type="entry name" value="P-loop_NTPase"/>
</dbReference>
<keyword evidence="4 13" id="KW-0378">Hydrolase</keyword>
<dbReference type="GO" id="GO:0016887">
    <property type="term" value="F:ATP hydrolysis activity"/>
    <property type="evidence" value="ECO:0007669"/>
    <property type="project" value="RHEA"/>
</dbReference>
<name>A0A4R1B119_9BACI</name>
<feature type="domain" description="UvrD-like helicase ATP-binding" evidence="15">
    <location>
        <begin position="13"/>
        <end position="487"/>
    </location>
</feature>
<dbReference type="Gene3D" id="3.40.50.300">
    <property type="entry name" value="P-loop containing nucleotide triphosphate hydrolases"/>
    <property type="match status" value="4"/>
</dbReference>
<accession>A0A4R1B119</accession>
<dbReference type="AlphaFoldDB" id="A0A4R1B119"/>
<keyword evidence="2 13" id="KW-0547">Nucleotide-binding</keyword>
<protein>
    <recommendedName>
        <fullName evidence="13">ATP-dependent helicase/nuclease subunit A</fullName>
        <ecNumber evidence="13">3.1.-.-</ecNumber>
        <ecNumber evidence="13">5.6.2.4</ecNumber>
    </recommendedName>
    <alternativeName>
        <fullName evidence="13">ATP-dependent helicase/nuclease AddA</fullName>
    </alternativeName>
    <alternativeName>
        <fullName evidence="13">DNA 3'-5' helicase AddA</fullName>
    </alternativeName>
</protein>
<comment type="cofactor">
    <cofactor evidence="13">
        <name>Mg(2+)</name>
        <dbReference type="ChEBI" id="CHEBI:18420"/>
    </cofactor>
</comment>
<dbReference type="FunFam" id="3.40.50.300:FF:001236">
    <property type="entry name" value="ATP-dependent helicase/nuclease subunit A"/>
    <property type="match status" value="1"/>
</dbReference>
<dbReference type="InterPro" id="IPR000212">
    <property type="entry name" value="DNA_helicase_UvrD/REP"/>
</dbReference>
<dbReference type="GO" id="GO:0005524">
    <property type="term" value="F:ATP binding"/>
    <property type="evidence" value="ECO:0007669"/>
    <property type="project" value="UniProtKB-UniRule"/>
</dbReference>
<dbReference type="InterPro" id="IPR014152">
    <property type="entry name" value="AddA"/>
</dbReference>
<comment type="catalytic activity">
    <reaction evidence="11 13">
        <text>Couples ATP hydrolysis with the unwinding of duplex DNA by translocating in the 3'-5' direction.</text>
        <dbReference type="EC" id="5.6.2.4"/>
    </reaction>
</comment>
<evidence type="ECO:0000256" key="7">
    <source>
        <dbReference type="ARBA" id="ARBA00022840"/>
    </source>
</evidence>
<evidence type="ECO:0000256" key="4">
    <source>
        <dbReference type="ARBA" id="ARBA00022801"/>
    </source>
</evidence>
<dbReference type="InterPro" id="IPR038726">
    <property type="entry name" value="PDDEXK_AddAB-type"/>
</dbReference>
<evidence type="ECO:0000256" key="5">
    <source>
        <dbReference type="ARBA" id="ARBA00022806"/>
    </source>
</evidence>
<evidence type="ECO:0000256" key="8">
    <source>
        <dbReference type="ARBA" id="ARBA00023125"/>
    </source>
</evidence>
<dbReference type="NCBIfam" id="TIGR02785">
    <property type="entry name" value="addA_Gpos"/>
    <property type="match status" value="1"/>
</dbReference>
<dbReference type="PANTHER" id="PTHR11070">
    <property type="entry name" value="UVRD / RECB / PCRA DNA HELICASE FAMILY MEMBER"/>
    <property type="match status" value="1"/>
</dbReference>
<evidence type="ECO:0000256" key="12">
    <source>
        <dbReference type="ARBA" id="ARBA00048988"/>
    </source>
</evidence>
<dbReference type="Gene3D" id="3.90.320.10">
    <property type="match status" value="1"/>
</dbReference>
<dbReference type="GO" id="GO:0003690">
    <property type="term" value="F:double-stranded DNA binding"/>
    <property type="evidence" value="ECO:0007669"/>
    <property type="project" value="UniProtKB-UniRule"/>
</dbReference>
<dbReference type="Proteomes" id="UP000293846">
    <property type="component" value="Unassembled WGS sequence"/>
</dbReference>
<sequence>MTKMVIPPKPADATWTDDQWKAICAKGQDILVAAAAGSGKTAVLVERIINKILSEEEPLNVDELLVVTFTNASAAEMRHRIGEALEKAIDHNPKSVHLRKQLSLLNRASISTLHSFCLELIRKYYYLIDMDPSFRIADETEAQLLRDEVLEELFEEEYGREGNDAFFQLVDTFTNDRSDLALQDIIRELYDFARANPSPEQYLDSIVQMYDVNETTNIEELPFVQSLLHDIELQLQGAKQLLEQGLAMTKLPGGPAPRAENFIDDLHVVQTLLDAKKDSWATLYAAIQAASFGRLKNCKGDEYEPELIDQAKKLRDQAKKVIQDMKEELFLRKPESFIHDMAEMKKFIEGLVYLVKAFSNRFTQVKAEKGLVDFADLEHYCLDILSFQNKDGLISPSDAAIACRKQFKEVFVDEYQDTNMVQEAILQLVTKDLEHEGNLFMVGDVKQSIYRFRLAEPNLFLGKYTRFTPTGEETGLKIDLARNFRSRKEVLYGTNYIFKQIMGTAVGEIDYDDAAELVKGAPYPEDESYPIELAIIDMEGREEEEREEAIDQDGFDAADLAQSQLEARYMASKIKEIIRKRKEVYNPKTKSGRPAMYRDIVILLRSMTWAPQIMEEFKQQGIPVYANLSTGYFEATEVSIMMSLLKIIDNPYQDIPLAAVLRSPIVGLTEGDLAQIRIVNKKSSFYEALTAFCANKPSFDMEGIVEKVRPFFDQLKEWRVLARQGSLSELIWQLFRETHFYDFVGGMPGGKQRQANLRALYDRARQYEATSFRGLFRFLRFIERMRDRGDDLGAARALGEQEDVVRLMTIHSSKGLEFPFVFIAGLARNFNTMDLKKAYMLDKDFGLAVKYVNAEKRISFPSLPQLAFKRKKKMEMLAEEMRVLYVALTRAKEKLYLVSSLKSAAKKMNQWMKMAEHQEWLFNEYDRATANSYIDWIGPSLVRHKDCQLLSLDPAQTGSLVPSEISDHPSSWAITILNTEEAAMIMEEDRVEKEDLLEKVYAGELVPVQSEWKGTVEEQLSWKYPEIAASHYRSKQSVSEVKRQKEIFSAEESGTEVIRKFQKPLLNRPRFMQEKSLTPAERGTAMHMIMQHVDFRETVTIESIHTKMDEMVMKELLTEEQREGIDAEQIMMFFETALGQRLAKANVINREIPFSLAFPANEIYPDWKGPNEPVLIQGIIDCVFQDEQGIVLLDYKTDGITDRFKGGFAEAKPILEERYRVQIEMYGRALEQILKRKVNEKYLFFFDGAHVIRL</sequence>
<dbReference type="HAMAP" id="MF_01451">
    <property type="entry name" value="AddA"/>
    <property type="match status" value="1"/>
</dbReference>
<evidence type="ECO:0000256" key="3">
    <source>
        <dbReference type="ARBA" id="ARBA00022763"/>
    </source>
</evidence>
<dbReference type="GO" id="GO:0005829">
    <property type="term" value="C:cytosol"/>
    <property type="evidence" value="ECO:0007669"/>
    <property type="project" value="TreeGrafter"/>
</dbReference>
<keyword evidence="10 13" id="KW-0413">Isomerase</keyword>
<reference evidence="17 18" key="1">
    <citation type="submission" date="2019-03" db="EMBL/GenBank/DDBJ databases">
        <authorList>
            <person name="Jensen L."/>
            <person name="Storgaard J."/>
            <person name="Sulaj E."/>
            <person name="Schramm A."/>
            <person name="Marshall I.P.G."/>
        </authorList>
    </citation>
    <scope>NUCLEOTIDE SEQUENCE [LARGE SCALE GENOMIC DNA]</scope>
    <source>
        <strain evidence="17 18">2017H2G3</strain>
    </source>
</reference>
<evidence type="ECO:0000259" key="16">
    <source>
        <dbReference type="PROSITE" id="PS51217"/>
    </source>
</evidence>
<dbReference type="InterPro" id="IPR014017">
    <property type="entry name" value="DNA_helicase_UvrD-like_C"/>
</dbReference>
<dbReference type="STRING" id="1742358.GCA_001439605_01101"/>
<dbReference type="SUPFAM" id="SSF52980">
    <property type="entry name" value="Restriction endonuclease-like"/>
    <property type="match status" value="1"/>
</dbReference>
<dbReference type="Gene3D" id="1.10.274.50">
    <property type="match status" value="1"/>
</dbReference>
<dbReference type="GO" id="GO:0008408">
    <property type="term" value="F:3'-5' exonuclease activity"/>
    <property type="evidence" value="ECO:0007669"/>
    <property type="project" value="UniProtKB-UniRule"/>
</dbReference>
<dbReference type="EC" id="3.1.-.-" evidence="13"/>
<dbReference type="GO" id="GO:0000724">
    <property type="term" value="P:double-strand break repair via homologous recombination"/>
    <property type="evidence" value="ECO:0007669"/>
    <property type="project" value="UniProtKB-UniRule"/>
</dbReference>